<protein>
    <submittedName>
        <fullName evidence="1">Uncharacterized protein</fullName>
    </submittedName>
</protein>
<name>A0AAU9WAX4_9CNID</name>
<dbReference type="EMBL" id="CALNXJ010000010">
    <property type="protein sequence ID" value="CAH3107162.1"/>
    <property type="molecule type" value="Genomic_DNA"/>
</dbReference>
<dbReference type="InterPro" id="IPR011042">
    <property type="entry name" value="6-blade_b-propeller_TolB-like"/>
</dbReference>
<evidence type="ECO:0000313" key="2">
    <source>
        <dbReference type="Proteomes" id="UP001159428"/>
    </source>
</evidence>
<keyword evidence="2" id="KW-1185">Reference proteome</keyword>
<proteinExistence type="predicted"/>
<dbReference type="AlphaFoldDB" id="A0AAU9WAX4"/>
<comment type="caution">
    <text evidence="1">The sequence shown here is derived from an EMBL/GenBank/DDBJ whole genome shotgun (WGS) entry which is preliminary data.</text>
</comment>
<reference evidence="1 2" key="1">
    <citation type="submission" date="2022-05" db="EMBL/GenBank/DDBJ databases">
        <authorList>
            <consortium name="Genoscope - CEA"/>
            <person name="William W."/>
        </authorList>
    </citation>
    <scope>NUCLEOTIDE SEQUENCE [LARGE SCALE GENOMIC DNA]</scope>
</reference>
<gene>
    <name evidence="1" type="ORF">PMEA_00001879</name>
</gene>
<sequence length="211" mass="23865">MDGTVVMVDRGDHKVKEFKEDLDEVRVLAGSGRSGTKDGSETSVSFSQPTAVCCEEGADTVYVLDTSIGRLKMITSTLALTTFLENLWKFLTAFQLTSEDVSGLEEAIDLTQSYYSFLEKASLKMELCLNRLKEDVIHLNPEYLKDIEVRSLLTLFVENFFSSMRGGNTITPTVLDFCRRFPRCTNELLQRVTKNPFNYFTNPKASYYALL</sequence>
<dbReference type="Gene3D" id="2.120.10.30">
    <property type="entry name" value="TolB, C-terminal domain"/>
    <property type="match status" value="1"/>
</dbReference>
<accession>A0AAU9WAX4</accession>
<organism evidence="1 2">
    <name type="scientific">Pocillopora meandrina</name>
    <dbReference type="NCBI Taxonomy" id="46732"/>
    <lineage>
        <taxon>Eukaryota</taxon>
        <taxon>Metazoa</taxon>
        <taxon>Cnidaria</taxon>
        <taxon>Anthozoa</taxon>
        <taxon>Hexacorallia</taxon>
        <taxon>Scleractinia</taxon>
        <taxon>Astrocoeniina</taxon>
        <taxon>Pocilloporidae</taxon>
        <taxon>Pocillopora</taxon>
    </lineage>
</organism>
<dbReference type="Proteomes" id="UP001159428">
    <property type="component" value="Unassembled WGS sequence"/>
</dbReference>
<feature type="non-terminal residue" evidence="1">
    <location>
        <position position="211"/>
    </location>
</feature>
<evidence type="ECO:0000313" key="1">
    <source>
        <dbReference type="EMBL" id="CAH3107162.1"/>
    </source>
</evidence>